<protein>
    <submittedName>
        <fullName evidence="1">Uncharacterized protein</fullName>
    </submittedName>
</protein>
<dbReference type="EMBL" id="CP163439">
    <property type="protein sequence ID" value="XDQ33305.1"/>
    <property type="molecule type" value="Genomic_DNA"/>
</dbReference>
<organism evidence="1">
    <name type="scientific">Streptomyces sp. R28</name>
    <dbReference type="NCBI Taxonomy" id="3238628"/>
    <lineage>
        <taxon>Bacteria</taxon>
        <taxon>Bacillati</taxon>
        <taxon>Actinomycetota</taxon>
        <taxon>Actinomycetes</taxon>
        <taxon>Kitasatosporales</taxon>
        <taxon>Streptomycetaceae</taxon>
        <taxon>Streptomyces</taxon>
    </lineage>
</organism>
<proteinExistence type="predicted"/>
<sequence length="59" mass="6386">MTTLLAIAGPLLILVCVVAAAYRVERHYTRSLAARETDLQARIATANRLNQRLKGGGHA</sequence>
<dbReference type="AlphaFoldDB" id="A0AB39PUY5"/>
<evidence type="ECO:0000313" key="1">
    <source>
        <dbReference type="EMBL" id="XDQ33305.1"/>
    </source>
</evidence>
<accession>A0AB39PUY5</accession>
<dbReference type="RefSeq" id="WP_369167854.1">
    <property type="nucleotide sequence ID" value="NZ_CP163439.1"/>
</dbReference>
<reference evidence="1" key="1">
    <citation type="submission" date="2024-07" db="EMBL/GenBank/DDBJ databases">
        <authorList>
            <person name="Yu S.T."/>
        </authorList>
    </citation>
    <scope>NUCLEOTIDE SEQUENCE</scope>
    <source>
        <strain evidence="1">R28</strain>
    </source>
</reference>
<gene>
    <name evidence="1" type="ORF">AB5J49_08230</name>
</gene>
<name>A0AB39PUY5_9ACTN</name>